<dbReference type="PROSITE" id="PS50109">
    <property type="entry name" value="HIS_KIN"/>
    <property type="match status" value="1"/>
</dbReference>
<keyword evidence="6" id="KW-0808">Transferase</keyword>
<keyword evidence="4" id="KW-1003">Cell membrane</keyword>
<evidence type="ECO:0000256" key="5">
    <source>
        <dbReference type="ARBA" id="ARBA00022553"/>
    </source>
</evidence>
<organism evidence="12 13">
    <name type="scientific">Aminithiophilus ramosus</name>
    <dbReference type="NCBI Taxonomy" id="3029084"/>
    <lineage>
        <taxon>Bacteria</taxon>
        <taxon>Thermotogati</taxon>
        <taxon>Synergistota</taxon>
        <taxon>Synergistia</taxon>
        <taxon>Synergistales</taxon>
        <taxon>Aminithiophilaceae</taxon>
        <taxon>Aminithiophilus</taxon>
    </lineage>
</organism>
<dbReference type="Proteomes" id="UP000671879">
    <property type="component" value="Chromosome"/>
</dbReference>
<dbReference type="GO" id="GO:0005524">
    <property type="term" value="F:ATP binding"/>
    <property type="evidence" value="ECO:0007669"/>
    <property type="project" value="UniProtKB-KW"/>
</dbReference>
<comment type="catalytic activity">
    <reaction evidence="1">
        <text>ATP + protein L-histidine = ADP + protein N-phospho-L-histidine.</text>
        <dbReference type="EC" id="2.7.13.3"/>
    </reaction>
</comment>
<dbReference type="InterPro" id="IPR003661">
    <property type="entry name" value="HisK_dim/P_dom"/>
</dbReference>
<dbReference type="InterPro" id="IPR003660">
    <property type="entry name" value="HAMP_dom"/>
</dbReference>
<keyword evidence="7" id="KW-0547">Nucleotide-binding</keyword>
<dbReference type="Gene3D" id="1.10.287.130">
    <property type="match status" value="1"/>
</dbReference>
<dbReference type="SMART" id="SM00387">
    <property type="entry name" value="HATPase_c"/>
    <property type="match status" value="1"/>
</dbReference>
<sequence>MRRNSLFLTLFLSFLVSVLLMGLLTMGLTLVMAHQGILRTGREDLLAEAVRVRGMALIEVFEAEGYRGVGRSIQKDPVQDGFFIHLFDGDGNPITQDPMSARLADSIVDRLARGETFFRIGPVVLSARRVSTERGSYILAGAVPVPPPWHFLGRNPVEFWLRLAGLIATAGVVCFLLARHIIGPVLALNKAALAVTEGDLAVRVGEPILRRGDEIGELGRSFDRMTRHVAELLEAQERLLRDVSHELRSPLARLNVALALARKKADGSLGGPLDRIEREAENLNAMIGRLLSLSRLEADLGPLRTEREDMTALVMAVVDDAHFEASHHGKGVRFIGEDVPLWLECNGELVKSAVENVVRNALRYTAEGTDVDVELFAPLRGHDGVGIRVADRGPGVPDEELENLFRPFYRLEGARDRQSGGVGLGLTIARRAVGLHGGTIRALNRDGGGLTVEVFLPRPGGERAGASGRTV</sequence>
<dbReference type="GO" id="GO:0005886">
    <property type="term" value="C:plasma membrane"/>
    <property type="evidence" value="ECO:0007669"/>
    <property type="project" value="UniProtKB-SubCell"/>
</dbReference>
<dbReference type="InterPro" id="IPR005467">
    <property type="entry name" value="His_kinase_dom"/>
</dbReference>
<dbReference type="RefSeq" id="WP_274373695.1">
    <property type="nucleotide sequence ID" value="NZ_CP072943.1"/>
</dbReference>
<evidence type="ECO:0000256" key="2">
    <source>
        <dbReference type="ARBA" id="ARBA00004651"/>
    </source>
</evidence>
<dbReference type="InterPro" id="IPR050980">
    <property type="entry name" value="2C_sensor_his_kinase"/>
</dbReference>
<dbReference type="Pfam" id="PF02518">
    <property type="entry name" value="HATPase_c"/>
    <property type="match status" value="1"/>
</dbReference>
<dbReference type="EC" id="2.7.13.3" evidence="3"/>
<evidence type="ECO:0000256" key="4">
    <source>
        <dbReference type="ARBA" id="ARBA00022475"/>
    </source>
</evidence>
<gene>
    <name evidence="12" type="ORF">KAR29_00470</name>
</gene>
<dbReference type="SUPFAM" id="SSF47384">
    <property type="entry name" value="Homodimeric domain of signal transducing histidine kinase"/>
    <property type="match status" value="1"/>
</dbReference>
<name>A0A9Q7ADP1_9BACT</name>
<evidence type="ECO:0000256" key="8">
    <source>
        <dbReference type="ARBA" id="ARBA00022777"/>
    </source>
</evidence>
<dbReference type="PROSITE" id="PS50885">
    <property type="entry name" value="HAMP"/>
    <property type="match status" value="1"/>
</dbReference>
<dbReference type="PANTHER" id="PTHR44936">
    <property type="entry name" value="SENSOR PROTEIN CREC"/>
    <property type="match status" value="1"/>
</dbReference>
<dbReference type="SUPFAM" id="SSF158472">
    <property type="entry name" value="HAMP domain-like"/>
    <property type="match status" value="1"/>
</dbReference>
<proteinExistence type="predicted"/>
<keyword evidence="9" id="KW-0067">ATP-binding</keyword>
<accession>A0A9Q7ADP1</accession>
<keyword evidence="13" id="KW-1185">Reference proteome</keyword>
<evidence type="ECO:0000256" key="9">
    <source>
        <dbReference type="ARBA" id="ARBA00022840"/>
    </source>
</evidence>
<evidence type="ECO:0000256" key="3">
    <source>
        <dbReference type="ARBA" id="ARBA00012438"/>
    </source>
</evidence>
<dbReference type="SMART" id="SM00388">
    <property type="entry name" value="HisKA"/>
    <property type="match status" value="1"/>
</dbReference>
<keyword evidence="8" id="KW-0418">Kinase</keyword>
<dbReference type="KEGG" id="aram:KAR29_00470"/>
<dbReference type="InterPro" id="IPR004358">
    <property type="entry name" value="Sig_transdc_His_kin-like_C"/>
</dbReference>
<comment type="subcellular location">
    <subcellularLocation>
        <location evidence="2">Cell membrane</location>
        <topology evidence="2">Multi-pass membrane protein</topology>
    </subcellularLocation>
</comment>
<dbReference type="CDD" id="cd00082">
    <property type="entry name" value="HisKA"/>
    <property type="match status" value="1"/>
</dbReference>
<feature type="domain" description="Histidine kinase" evidence="10">
    <location>
        <begin position="242"/>
        <end position="460"/>
    </location>
</feature>
<dbReference type="Pfam" id="PF00512">
    <property type="entry name" value="HisKA"/>
    <property type="match status" value="1"/>
</dbReference>
<evidence type="ECO:0000256" key="1">
    <source>
        <dbReference type="ARBA" id="ARBA00000085"/>
    </source>
</evidence>
<evidence type="ECO:0000313" key="12">
    <source>
        <dbReference type="EMBL" id="QTX32459.1"/>
    </source>
</evidence>
<evidence type="ECO:0000259" key="11">
    <source>
        <dbReference type="PROSITE" id="PS50885"/>
    </source>
</evidence>
<evidence type="ECO:0000256" key="7">
    <source>
        <dbReference type="ARBA" id="ARBA00022741"/>
    </source>
</evidence>
<dbReference type="SUPFAM" id="SSF55874">
    <property type="entry name" value="ATPase domain of HSP90 chaperone/DNA topoisomerase II/histidine kinase"/>
    <property type="match status" value="1"/>
</dbReference>
<dbReference type="Gene3D" id="6.10.340.10">
    <property type="match status" value="1"/>
</dbReference>
<feature type="domain" description="HAMP" evidence="11">
    <location>
        <begin position="179"/>
        <end position="234"/>
    </location>
</feature>
<dbReference type="Gene3D" id="3.30.565.10">
    <property type="entry name" value="Histidine kinase-like ATPase, C-terminal domain"/>
    <property type="match status" value="1"/>
</dbReference>
<dbReference type="SMART" id="SM00304">
    <property type="entry name" value="HAMP"/>
    <property type="match status" value="1"/>
</dbReference>
<dbReference type="Pfam" id="PF00672">
    <property type="entry name" value="HAMP"/>
    <property type="match status" value="1"/>
</dbReference>
<reference evidence="13" key="1">
    <citation type="submission" date="2021-04" db="EMBL/GenBank/DDBJ databases">
        <title>A novel Synergistetes isolate from a pyrite-forming mixed culture.</title>
        <authorList>
            <person name="Bunk B."/>
            <person name="Sproer C."/>
            <person name="Spring S."/>
            <person name="Pester M."/>
        </authorList>
    </citation>
    <scope>NUCLEOTIDE SEQUENCE [LARGE SCALE GENOMIC DNA]</scope>
    <source>
        <strain evidence="13">J.5.4.2-T.3.5.2</strain>
    </source>
</reference>
<keyword evidence="4" id="KW-0472">Membrane</keyword>
<protein>
    <recommendedName>
        <fullName evidence="3">histidine kinase</fullName>
        <ecNumber evidence="3">2.7.13.3</ecNumber>
    </recommendedName>
</protein>
<dbReference type="EMBL" id="CP072943">
    <property type="protein sequence ID" value="QTX32459.1"/>
    <property type="molecule type" value="Genomic_DNA"/>
</dbReference>
<dbReference type="InterPro" id="IPR036890">
    <property type="entry name" value="HATPase_C_sf"/>
</dbReference>
<dbReference type="CDD" id="cd06225">
    <property type="entry name" value="HAMP"/>
    <property type="match status" value="1"/>
</dbReference>
<evidence type="ECO:0000256" key="6">
    <source>
        <dbReference type="ARBA" id="ARBA00022679"/>
    </source>
</evidence>
<keyword evidence="5" id="KW-0597">Phosphoprotein</keyword>
<dbReference type="AlphaFoldDB" id="A0A9Q7ADP1"/>
<dbReference type="PANTHER" id="PTHR44936:SF10">
    <property type="entry name" value="SENSOR PROTEIN RSTB"/>
    <property type="match status" value="1"/>
</dbReference>
<evidence type="ECO:0000259" key="10">
    <source>
        <dbReference type="PROSITE" id="PS50109"/>
    </source>
</evidence>
<dbReference type="PRINTS" id="PR00344">
    <property type="entry name" value="BCTRLSENSOR"/>
</dbReference>
<dbReference type="GO" id="GO:0000155">
    <property type="term" value="F:phosphorelay sensor kinase activity"/>
    <property type="evidence" value="ECO:0007669"/>
    <property type="project" value="InterPro"/>
</dbReference>
<evidence type="ECO:0000313" key="13">
    <source>
        <dbReference type="Proteomes" id="UP000671879"/>
    </source>
</evidence>
<dbReference type="InterPro" id="IPR003594">
    <property type="entry name" value="HATPase_dom"/>
</dbReference>
<dbReference type="InterPro" id="IPR036097">
    <property type="entry name" value="HisK_dim/P_sf"/>
</dbReference>